<dbReference type="GO" id="GO:0000155">
    <property type="term" value="F:phosphorelay sensor kinase activity"/>
    <property type="evidence" value="ECO:0007669"/>
    <property type="project" value="InterPro"/>
</dbReference>
<dbReference type="InterPro" id="IPR035965">
    <property type="entry name" value="PAS-like_dom_sf"/>
</dbReference>
<dbReference type="PROSITE" id="PS50109">
    <property type="entry name" value="HIS_KIN"/>
    <property type="match status" value="1"/>
</dbReference>
<evidence type="ECO:0000256" key="12">
    <source>
        <dbReference type="ARBA" id="ARBA00023012"/>
    </source>
</evidence>
<protein>
    <recommendedName>
        <fullName evidence="3">histidine kinase</fullName>
        <ecNumber evidence="3">2.7.13.3</ecNumber>
    </recommendedName>
</protein>
<dbReference type="InterPro" id="IPR005467">
    <property type="entry name" value="His_kinase_dom"/>
</dbReference>
<dbReference type="CDD" id="cd00130">
    <property type="entry name" value="PAS"/>
    <property type="match status" value="1"/>
</dbReference>
<evidence type="ECO:0000256" key="1">
    <source>
        <dbReference type="ARBA" id="ARBA00000085"/>
    </source>
</evidence>
<feature type="domain" description="Histidine kinase" evidence="15">
    <location>
        <begin position="351"/>
        <end position="546"/>
    </location>
</feature>
<dbReference type="SUPFAM" id="SSF103190">
    <property type="entry name" value="Sensory domain-like"/>
    <property type="match status" value="1"/>
</dbReference>
<dbReference type="KEGG" id="prt:AUC31_06205"/>
<dbReference type="Proteomes" id="UP000067683">
    <property type="component" value="Chromosome"/>
</dbReference>
<feature type="transmembrane region" description="Helical" evidence="14">
    <location>
        <begin position="188"/>
        <end position="210"/>
    </location>
</feature>
<keyword evidence="7 14" id="KW-0812">Transmembrane</keyword>
<accession>A0A0U2N4G2</accession>
<evidence type="ECO:0000259" key="15">
    <source>
        <dbReference type="PROSITE" id="PS50109"/>
    </source>
</evidence>
<comment type="subcellular location">
    <subcellularLocation>
        <location evidence="2">Cell membrane</location>
        <topology evidence="2">Multi-pass membrane protein</topology>
    </subcellularLocation>
</comment>
<dbReference type="SMART" id="SM00387">
    <property type="entry name" value="HATPase_c"/>
    <property type="match status" value="1"/>
</dbReference>
<evidence type="ECO:0000256" key="6">
    <source>
        <dbReference type="ARBA" id="ARBA00022679"/>
    </source>
</evidence>
<dbReference type="InterPro" id="IPR029151">
    <property type="entry name" value="Sensor-like_sf"/>
</dbReference>
<evidence type="ECO:0000256" key="10">
    <source>
        <dbReference type="ARBA" id="ARBA00022840"/>
    </source>
</evidence>
<dbReference type="EC" id="2.7.13.3" evidence="3"/>
<evidence type="ECO:0000256" key="9">
    <source>
        <dbReference type="ARBA" id="ARBA00022777"/>
    </source>
</evidence>
<keyword evidence="13 14" id="KW-0472">Membrane</keyword>
<evidence type="ECO:0000256" key="14">
    <source>
        <dbReference type="SAM" id="Phobius"/>
    </source>
</evidence>
<gene>
    <name evidence="16" type="ORF">AUC31_06205</name>
</gene>
<dbReference type="SMART" id="SM00091">
    <property type="entry name" value="PAS"/>
    <property type="match status" value="1"/>
</dbReference>
<evidence type="ECO:0000256" key="5">
    <source>
        <dbReference type="ARBA" id="ARBA00022553"/>
    </source>
</evidence>
<dbReference type="Pfam" id="PF02518">
    <property type="entry name" value="HATPase_c"/>
    <property type="match status" value="1"/>
</dbReference>
<dbReference type="Gene3D" id="3.30.450.20">
    <property type="entry name" value="PAS domain"/>
    <property type="match status" value="2"/>
</dbReference>
<evidence type="ECO:0000256" key="4">
    <source>
        <dbReference type="ARBA" id="ARBA00022475"/>
    </source>
</evidence>
<dbReference type="EMBL" id="CP013659">
    <property type="protein sequence ID" value="ALS74841.1"/>
    <property type="molecule type" value="Genomic_DNA"/>
</dbReference>
<name>A0A0U2N4G2_9BACL</name>
<evidence type="ECO:0000256" key="8">
    <source>
        <dbReference type="ARBA" id="ARBA00022741"/>
    </source>
</evidence>
<keyword evidence="10" id="KW-0067">ATP-binding</keyword>
<keyword evidence="6" id="KW-0808">Transferase</keyword>
<dbReference type="Pfam" id="PF17203">
    <property type="entry name" value="sCache_3_2"/>
    <property type="match status" value="1"/>
</dbReference>
<evidence type="ECO:0000256" key="11">
    <source>
        <dbReference type="ARBA" id="ARBA00022989"/>
    </source>
</evidence>
<keyword evidence="17" id="KW-1185">Reference proteome</keyword>
<dbReference type="SUPFAM" id="SSF55874">
    <property type="entry name" value="ATPase domain of HSP90 chaperone/DNA topoisomerase II/histidine kinase"/>
    <property type="match status" value="1"/>
</dbReference>
<dbReference type="InterPro" id="IPR036890">
    <property type="entry name" value="HATPase_C_sf"/>
</dbReference>
<dbReference type="OrthoDB" id="9792686at2"/>
<dbReference type="PRINTS" id="PR00344">
    <property type="entry name" value="BCTRLSENSOR"/>
</dbReference>
<keyword evidence="4" id="KW-1003">Cell membrane</keyword>
<keyword evidence="11 14" id="KW-1133">Transmembrane helix</keyword>
<dbReference type="InterPro" id="IPR004358">
    <property type="entry name" value="Sig_transdc_His_kin-like_C"/>
</dbReference>
<feature type="transmembrane region" description="Helical" evidence="14">
    <location>
        <begin position="27"/>
        <end position="49"/>
    </location>
</feature>
<evidence type="ECO:0000256" key="7">
    <source>
        <dbReference type="ARBA" id="ARBA00022692"/>
    </source>
</evidence>
<evidence type="ECO:0000313" key="17">
    <source>
        <dbReference type="Proteomes" id="UP000067683"/>
    </source>
</evidence>
<dbReference type="AlphaFoldDB" id="A0A0U2N4G2"/>
<evidence type="ECO:0000313" key="16">
    <source>
        <dbReference type="EMBL" id="ALS74841.1"/>
    </source>
</evidence>
<dbReference type="GO" id="GO:0005524">
    <property type="term" value="F:ATP binding"/>
    <property type="evidence" value="ECO:0007669"/>
    <property type="project" value="UniProtKB-KW"/>
</dbReference>
<evidence type="ECO:0000256" key="2">
    <source>
        <dbReference type="ARBA" id="ARBA00004651"/>
    </source>
</evidence>
<keyword evidence="8" id="KW-0547">Nucleotide-binding</keyword>
<dbReference type="SUPFAM" id="SSF55785">
    <property type="entry name" value="PYP-like sensor domain (PAS domain)"/>
    <property type="match status" value="1"/>
</dbReference>
<evidence type="ECO:0000256" key="13">
    <source>
        <dbReference type="ARBA" id="ARBA00023136"/>
    </source>
</evidence>
<dbReference type="PANTHER" id="PTHR45436">
    <property type="entry name" value="SENSOR HISTIDINE KINASE YKOH"/>
    <property type="match status" value="1"/>
</dbReference>
<keyword evidence="5" id="KW-0597">Phosphoprotein</keyword>
<comment type="catalytic activity">
    <reaction evidence="1">
        <text>ATP + protein L-histidine = ADP + protein N-phospho-L-histidine.</text>
        <dbReference type="EC" id="2.7.13.3"/>
    </reaction>
</comment>
<dbReference type="Gene3D" id="3.30.565.10">
    <property type="entry name" value="Histidine kinase-like ATPase, C-terminal domain"/>
    <property type="match status" value="1"/>
</dbReference>
<dbReference type="PANTHER" id="PTHR45436:SF5">
    <property type="entry name" value="SENSOR HISTIDINE KINASE TRCS"/>
    <property type="match status" value="1"/>
</dbReference>
<dbReference type="InterPro" id="IPR000014">
    <property type="entry name" value="PAS"/>
</dbReference>
<dbReference type="STRING" id="200991.AUC31_06205"/>
<organism evidence="16 17">
    <name type="scientific">Planococcus rifietoensis</name>
    <dbReference type="NCBI Taxonomy" id="200991"/>
    <lineage>
        <taxon>Bacteria</taxon>
        <taxon>Bacillati</taxon>
        <taxon>Bacillota</taxon>
        <taxon>Bacilli</taxon>
        <taxon>Bacillales</taxon>
        <taxon>Caryophanaceae</taxon>
        <taxon>Planococcus</taxon>
    </lineage>
</organism>
<dbReference type="InterPro" id="IPR016120">
    <property type="entry name" value="Sig_transdc_His_kin_SpoOB"/>
</dbReference>
<dbReference type="InterPro" id="IPR050428">
    <property type="entry name" value="TCS_sensor_his_kinase"/>
</dbReference>
<sequence length="549" mass="59895">MFLQKTVKKRSWNDEPGRALSLKTKMVALIALLIAAVLLVIGLFSNYFVRTVTEDQLGEQALSVAEAIALNPDIIEAFDAPDPAAVIQPLVTPVQQATEAEFIVVGNREEIRYSHPNPEQIGGRMVGEDNERALNEGQSYVSKAAGTLGDSLRAKVPIYSDGQIIGVVSVGFLSTDVQSLIGDYTQEVWLMLLIIGAVAFLMAIAIASYIKRKLHGLEPEEIAHLLFQKETILQSTHEGIIAVNRLGHITLLNHQAKQLLFGNEKDEQSLIGQPVTEVLPSSDLPEILASGTSHFDQERLYGEHPVYVNSSPIHFEGALVGAVSTFRYKTEIDQLAKELAQVKQYANALRAQTHEFSNKLYTISGLLHLDKRKDALEFIRTEHHIQLEWSRQLIGKVKDPLISGLLLGKIHQAREQQVQLTIGEDSSLQQAVAEPQRQALLTAIGNLLDNAFEAVKQQPISERLISLTFTDIGDDIIFEIDDSGPGISPAIASGIFNEGTSSKSTAGRGFGLSTTNRLAKAAGGEVLIEESELGGACFVLTLPKEGIHP</sequence>
<dbReference type="InterPro" id="IPR003594">
    <property type="entry name" value="HATPase_dom"/>
</dbReference>
<dbReference type="SUPFAM" id="SSF55890">
    <property type="entry name" value="Sporulation response regulatory protein Spo0B"/>
    <property type="match status" value="1"/>
</dbReference>
<dbReference type="Gene3D" id="1.10.287.130">
    <property type="match status" value="1"/>
</dbReference>
<keyword evidence="12" id="KW-0902">Two-component regulatory system</keyword>
<dbReference type="InterPro" id="IPR033463">
    <property type="entry name" value="sCache_3"/>
</dbReference>
<keyword evidence="9 16" id="KW-0418">Kinase</keyword>
<dbReference type="RefSeq" id="WP_058381548.1">
    <property type="nucleotide sequence ID" value="NZ_CP013659.2"/>
</dbReference>
<evidence type="ECO:0000256" key="3">
    <source>
        <dbReference type="ARBA" id="ARBA00012438"/>
    </source>
</evidence>
<reference evidence="16" key="1">
    <citation type="submission" date="2016-01" db="EMBL/GenBank/DDBJ databases">
        <title>Complete genome of Planococcus rifietoensis type strain M8.</title>
        <authorList>
            <person name="See-Too W.S."/>
        </authorList>
    </citation>
    <scope>NUCLEOTIDE SEQUENCE [LARGE SCALE GENOMIC DNA]</scope>
    <source>
        <strain evidence="16">M8</strain>
    </source>
</reference>
<proteinExistence type="predicted"/>
<dbReference type="GO" id="GO:0005886">
    <property type="term" value="C:plasma membrane"/>
    <property type="evidence" value="ECO:0007669"/>
    <property type="project" value="UniProtKB-SubCell"/>
</dbReference>